<dbReference type="Pfam" id="PF03466">
    <property type="entry name" value="LysR_substrate"/>
    <property type="match status" value="1"/>
</dbReference>
<dbReference type="Gene3D" id="1.10.10.10">
    <property type="entry name" value="Winged helix-like DNA-binding domain superfamily/Winged helix DNA-binding domain"/>
    <property type="match status" value="1"/>
</dbReference>
<proteinExistence type="inferred from homology"/>
<keyword evidence="3" id="KW-0238">DNA-binding</keyword>
<keyword evidence="4" id="KW-0010">Activator</keyword>
<organism evidence="6 7">
    <name type="scientific">Mycoavidus cysteinexigens</name>
    <dbReference type="NCBI Taxonomy" id="1553431"/>
    <lineage>
        <taxon>Bacteria</taxon>
        <taxon>Pseudomonadati</taxon>
        <taxon>Pseudomonadota</taxon>
        <taxon>Betaproteobacteria</taxon>
        <taxon>Burkholderiales</taxon>
        <taxon>Burkholderiaceae</taxon>
        <taxon>Mycoavidus</taxon>
    </lineage>
</organism>
<dbReference type="FunFam" id="1.10.10.10:FF:000001">
    <property type="entry name" value="LysR family transcriptional regulator"/>
    <property type="match status" value="1"/>
</dbReference>
<dbReference type="GO" id="GO:0003700">
    <property type="term" value="F:DNA-binding transcription factor activity"/>
    <property type="evidence" value="ECO:0007669"/>
    <property type="project" value="InterPro"/>
</dbReference>
<reference evidence="6 7" key="1">
    <citation type="journal article" date="2018" name="Microbes Environ.">
        <title>Comparative Genomic Insights into Endofungal Lifestyles of Two Bacterial Endosymbionts, Mycoavidus cysteinexigens and Burkholderia rhizoxinica.</title>
        <authorList>
            <person name="Sharmin D."/>
            <person name="Guo Y."/>
            <person name="Nishizawa T."/>
            <person name="Ohshima S."/>
            <person name="Sato Y."/>
            <person name="Takashima Y."/>
            <person name="Narisawa K."/>
            <person name="Ohta H."/>
        </authorList>
    </citation>
    <scope>NUCLEOTIDE SEQUENCE [LARGE SCALE GENOMIC DNA]</scope>
    <source>
        <strain evidence="6 7">B1-EB</strain>
    </source>
</reference>
<dbReference type="SUPFAM" id="SSF46785">
    <property type="entry name" value="Winged helix' DNA-binding domain"/>
    <property type="match status" value="1"/>
</dbReference>
<evidence type="ECO:0000256" key="5">
    <source>
        <dbReference type="ARBA" id="ARBA00023163"/>
    </source>
</evidence>
<dbReference type="InterPro" id="IPR000847">
    <property type="entry name" value="LysR_HTH_N"/>
</dbReference>
<dbReference type="GO" id="GO:0003677">
    <property type="term" value="F:DNA binding"/>
    <property type="evidence" value="ECO:0007669"/>
    <property type="project" value="UniProtKB-KW"/>
</dbReference>
<dbReference type="AlphaFoldDB" id="A0A2Z6EXI9"/>
<evidence type="ECO:0000313" key="7">
    <source>
        <dbReference type="Proteomes" id="UP000282597"/>
    </source>
</evidence>
<dbReference type="PANTHER" id="PTHR30293:SF0">
    <property type="entry name" value="NITROGEN ASSIMILATION REGULATORY PROTEIN NAC"/>
    <property type="match status" value="1"/>
</dbReference>
<comment type="similarity">
    <text evidence="1">Belongs to the LysR transcriptional regulatory family.</text>
</comment>
<dbReference type="PROSITE" id="PS50931">
    <property type="entry name" value="HTH_LYSR"/>
    <property type="match status" value="1"/>
</dbReference>
<gene>
    <name evidence="6" type="ORF">MCB1EB_2019</name>
</gene>
<keyword evidence="7" id="KW-1185">Reference proteome</keyword>
<dbReference type="InterPro" id="IPR036390">
    <property type="entry name" value="WH_DNA-bd_sf"/>
</dbReference>
<evidence type="ECO:0000313" key="6">
    <source>
        <dbReference type="EMBL" id="BBE10180.1"/>
    </source>
</evidence>
<keyword evidence="5" id="KW-0804">Transcription</keyword>
<dbReference type="SUPFAM" id="SSF53850">
    <property type="entry name" value="Periplasmic binding protein-like II"/>
    <property type="match status" value="1"/>
</dbReference>
<evidence type="ECO:0000256" key="2">
    <source>
        <dbReference type="ARBA" id="ARBA00023015"/>
    </source>
</evidence>
<evidence type="ECO:0000256" key="4">
    <source>
        <dbReference type="ARBA" id="ARBA00023159"/>
    </source>
</evidence>
<keyword evidence="2" id="KW-0805">Transcription regulation</keyword>
<protein>
    <submittedName>
        <fullName evidence="6">Transcriptional regulator, LysR family protein</fullName>
    </submittedName>
</protein>
<evidence type="ECO:0000256" key="3">
    <source>
        <dbReference type="ARBA" id="ARBA00023125"/>
    </source>
</evidence>
<dbReference type="Pfam" id="PF00126">
    <property type="entry name" value="HTH_1"/>
    <property type="match status" value="1"/>
</dbReference>
<sequence>MQSRFLHYFVTVVDCGSLSLAARRLGVAQPALSQRMHAIESELGVPLLLRSPQGVEMTGAGRVLYRHARSILLQLEEMRSEIHRTSEGITGTVAIGFTPPLAAVFELPFFLEMRKRYPEVKLRIFPSVSGYLDELLINGRLDLAMLPRNEADSNALSIPLAKERLCLVRGKQASQQTALTTEFKSLENLPLVLPSADQALRRLIEKAAERENIKLNILADIDSLSGLLSIVNTGIANTILSSTALVLRPDLPLHSSTITPYIERTVAICPSRASPVTPAAHAAIEVLTELASNLLPTFS</sequence>
<dbReference type="KEGG" id="mcys:MCB1EB_2019"/>
<dbReference type="Gene3D" id="3.40.190.290">
    <property type="match status" value="1"/>
</dbReference>
<dbReference type="GO" id="GO:2000142">
    <property type="term" value="P:regulation of DNA-templated transcription initiation"/>
    <property type="evidence" value="ECO:0007669"/>
    <property type="project" value="TreeGrafter"/>
</dbReference>
<dbReference type="PANTHER" id="PTHR30293">
    <property type="entry name" value="TRANSCRIPTIONAL REGULATORY PROTEIN NAC-RELATED"/>
    <property type="match status" value="1"/>
</dbReference>
<dbReference type="RefSeq" id="WP_045364543.1">
    <property type="nucleotide sequence ID" value="NZ_BSOD01000005.1"/>
</dbReference>
<dbReference type="EMBL" id="AP018150">
    <property type="protein sequence ID" value="BBE10180.1"/>
    <property type="molecule type" value="Genomic_DNA"/>
</dbReference>
<dbReference type="InterPro" id="IPR036388">
    <property type="entry name" value="WH-like_DNA-bd_sf"/>
</dbReference>
<dbReference type="Proteomes" id="UP000282597">
    <property type="component" value="Chromosome"/>
</dbReference>
<name>A0A2Z6EXI9_9BURK</name>
<evidence type="ECO:0000256" key="1">
    <source>
        <dbReference type="ARBA" id="ARBA00009437"/>
    </source>
</evidence>
<accession>A0A2Z6EXI9</accession>
<dbReference type="InterPro" id="IPR005119">
    <property type="entry name" value="LysR_subst-bd"/>
</dbReference>
<dbReference type="PRINTS" id="PR00039">
    <property type="entry name" value="HTHLYSR"/>
</dbReference>